<dbReference type="EMBL" id="DS268413">
    <property type="protein sequence ID" value="EFP07411.1"/>
    <property type="molecule type" value="Genomic_DNA"/>
</dbReference>
<sequence length="758" mass="87616">MNDNNNITASKFGVSEKHRTDRPSSSSLECDSSQAPQQTSNVNENFTDRQTSSDDINDINRIEKTSVDIAIESVLKQGREHNSKRNYHSINTNPTNEESSNTPEQLEASAVVKTEIVVQSKQEIKEEKHEVRNQKQCIKSISYLQGSSNRDLFDDGTERCQGCGQSGNEIEEALKRRREKPMSKKKSHLAPGPDSDWIMCDCCKSWYHFGCSGLEQFEYYLFETFFCPKCLPTSGPSKMFETVAPHRLRWFDKDEVNAAMEVGSQSWIKQFTTREHTLPSPSEEEACVVENGFEFQKKFLDNGGSHKWDKVFLIKNMDGLNMTMPSHGFDIEKVVDLMSPDYPVDTIDVYNQCTYSMKLSTFLKKFRDPSPRSLLYNFLSLEFSESQEFRKLAKPPQFVQEISLVDKLWPDPLSEAYENLLNKKLDLPEDFRPKVEQFCLSGMGGSYTDFHIDFGGSSVYYHIFKGKKIFYIARPSESNLAAYQKHEISRSNLEWFGDKIRSEVKRIVINEGETLLIPAGWVHAVYTPEDSLVFGGNFLHFGNVKMQMRIYRLENSVRTILKTPSKFYFPNFEYLHWKFMKNVITPKVRGIHQCLHASLTTNISEMTEEGTNIRKEDPDFWESAKFLYETLTEWLHRDIEESASREPRKEEEAWDGRFDADISFDEKKRILKTIQKLIVVPRKNKQKREAPGDDDDYTPAKTRKYTKQTKRGSSGAIPKVAKEPNEEKEKPGSLIWFRVVVFIPFFSAEQQSTSRDHV</sequence>
<dbReference type="FunCoup" id="E3LRL4">
    <property type="interactions" value="1075"/>
</dbReference>
<keyword evidence="4" id="KW-0862">Zinc</keyword>
<evidence type="ECO:0000256" key="10">
    <source>
        <dbReference type="ARBA" id="ARBA00023163"/>
    </source>
</evidence>
<dbReference type="STRING" id="31234.E3LRL4"/>
<feature type="compositionally biased region" description="Polar residues" evidence="12">
    <location>
        <begin position="23"/>
        <end position="54"/>
    </location>
</feature>
<evidence type="ECO:0000256" key="11">
    <source>
        <dbReference type="ARBA" id="ARBA00023242"/>
    </source>
</evidence>
<accession>E3LRL4</accession>
<dbReference type="Gene3D" id="2.60.120.650">
    <property type="entry name" value="Cupin"/>
    <property type="match status" value="1"/>
</dbReference>
<evidence type="ECO:0000256" key="4">
    <source>
        <dbReference type="ARBA" id="ARBA00022833"/>
    </source>
</evidence>
<dbReference type="PROSITE" id="PS51184">
    <property type="entry name" value="JMJC"/>
    <property type="match status" value="1"/>
</dbReference>
<feature type="compositionally biased region" description="Basic residues" evidence="12">
    <location>
        <begin position="701"/>
        <end position="710"/>
    </location>
</feature>
<evidence type="ECO:0000256" key="9">
    <source>
        <dbReference type="ARBA" id="ARBA00023015"/>
    </source>
</evidence>
<dbReference type="CDD" id="cd15517">
    <property type="entry name" value="PHD_TCF19_like"/>
    <property type="match status" value="1"/>
</dbReference>
<feature type="compositionally biased region" description="Low complexity" evidence="12">
    <location>
        <begin position="91"/>
        <end position="104"/>
    </location>
</feature>
<keyword evidence="3" id="KW-0863">Zinc-finger</keyword>
<evidence type="ECO:0000313" key="15">
    <source>
        <dbReference type="Proteomes" id="UP000008281"/>
    </source>
</evidence>
<dbReference type="HOGENOM" id="CLU_014157_0_0_1"/>
<dbReference type="GO" id="GO:0005634">
    <property type="term" value="C:nucleus"/>
    <property type="evidence" value="ECO:0007669"/>
    <property type="project" value="UniProtKB-SubCell"/>
</dbReference>
<dbReference type="Gene3D" id="3.30.40.10">
    <property type="entry name" value="Zinc/RING finger domain, C3HC4 (zinc finger)"/>
    <property type="match status" value="1"/>
</dbReference>
<feature type="region of interest" description="Disordered" evidence="12">
    <location>
        <begin position="79"/>
        <end position="105"/>
    </location>
</feature>
<feature type="region of interest" description="Disordered" evidence="12">
    <location>
        <begin position="682"/>
        <end position="730"/>
    </location>
</feature>
<keyword evidence="8" id="KW-0408">Iron</keyword>
<protein>
    <recommendedName>
        <fullName evidence="13">JmjC domain-containing protein</fullName>
    </recommendedName>
</protein>
<dbReference type="Proteomes" id="UP000008281">
    <property type="component" value="Unassembled WGS sequence"/>
</dbReference>
<evidence type="ECO:0000256" key="7">
    <source>
        <dbReference type="ARBA" id="ARBA00023002"/>
    </source>
</evidence>
<keyword evidence="2" id="KW-0479">Metal-binding</keyword>
<dbReference type="PANTHER" id="PTHR23123">
    <property type="entry name" value="PHD/F-BOX CONTAINING PROTEIN"/>
    <property type="match status" value="1"/>
</dbReference>
<name>E3LRL4_CAERE</name>
<feature type="compositionally biased region" description="Basic and acidic residues" evidence="12">
    <location>
        <begin position="720"/>
        <end position="730"/>
    </location>
</feature>
<dbReference type="PROSITE" id="PS01359">
    <property type="entry name" value="ZF_PHD_1"/>
    <property type="match status" value="1"/>
</dbReference>
<dbReference type="Pfam" id="PF17811">
    <property type="entry name" value="JHD"/>
    <property type="match status" value="1"/>
</dbReference>
<keyword evidence="6" id="KW-0223">Dioxygenase</keyword>
<dbReference type="OMA" id="IHESEVC"/>
<dbReference type="InterPro" id="IPR001965">
    <property type="entry name" value="Znf_PHD"/>
</dbReference>
<dbReference type="InterPro" id="IPR003347">
    <property type="entry name" value="JmjC_dom"/>
</dbReference>
<proteinExistence type="predicted"/>
<keyword evidence="5" id="KW-0156">Chromatin regulator</keyword>
<dbReference type="Pfam" id="PF02373">
    <property type="entry name" value="JmjC"/>
    <property type="match status" value="1"/>
</dbReference>
<keyword evidence="7" id="KW-0560">Oxidoreductase</keyword>
<keyword evidence="9" id="KW-0805">Transcription regulation</keyword>
<dbReference type="InParanoid" id="E3LRL4"/>
<evidence type="ECO:0000256" key="8">
    <source>
        <dbReference type="ARBA" id="ARBA00023004"/>
    </source>
</evidence>
<dbReference type="SMART" id="SM00249">
    <property type="entry name" value="PHD"/>
    <property type="match status" value="1"/>
</dbReference>
<dbReference type="SUPFAM" id="SSF51197">
    <property type="entry name" value="Clavaminate synthase-like"/>
    <property type="match status" value="1"/>
</dbReference>
<dbReference type="AlphaFoldDB" id="E3LRL4"/>
<evidence type="ECO:0000256" key="5">
    <source>
        <dbReference type="ARBA" id="ARBA00022853"/>
    </source>
</evidence>
<dbReference type="SMART" id="SM00558">
    <property type="entry name" value="JmjC"/>
    <property type="match status" value="1"/>
</dbReference>
<reference evidence="14" key="1">
    <citation type="submission" date="2007-07" db="EMBL/GenBank/DDBJ databases">
        <title>PCAP assembly of the Caenorhabditis remanei genome.</title>
        <authorList>
            <consortium name="The Caenorhabditis remanei Sequencing Consortium"/>
            <person name="Wilson R.K."/>
        </authorList>
    </citation>
    <scope>NUCLEOTIDE SEQUENCE [LARGE SCALE GENOMIC DNA]</scope>
    <source>
        <strain evidence="14">PB4641</strain>
    </source>
</reference>
<dbReference type="GO" id="GO:0051213">
    <property type="term" value="F:dioxygenase activity"/>
    <property type="evidence" value="ECO:0007669"/>
    <property type="project" value="UniProtKB-KW"/>
</dbReference>
<dbReference type="OrthoDB" id="5876800at2759"/>
<gene>
    <name evidence="14" type="ORF">CRE_26359</name>
</gene>
<dbReference type="InterPro" id="IPR013083">
    <property type="entry name" value="Znf_RING/FYVE/PHD"/>
</dbReference>
<dbReference type="Gene3D" id="1.20.58.1360">
    <property type="match status" value="1"/>
</dbReference>
<dbReference type="SUPFAM" id="SSF57903">
    <property type="entry name" value="FYVE/PHD zinc finger"/>
    <property type="match status" value="1"/>
</dbReference>
<dbReference type="InterPro" id="IPR050690">
    <property type="entry name" value="JHDM1_Histone_Demethylase"/>
</dbReference>
<evidence type="ECO:0000256" key="6">
    <source>
        <dbReference type="ARBA" id="ARBA00022964"/>
    </source>
</evidence>
<evidence type="ECO:0000256" key="1">
    <source>
        <dbReference type="ARBA" id="ARBA00004123"/>
    </source>
</evidence>
<evidence type="ECO:0000313" key="14">
    <source>
        <dbReference type="EMBL" id="EFP07411.1"/>
    </source>
</evidence>
<keyword evidence="10" id="KW-0804">Transcription</keyword>
<evidence type="ECO:0000256" key="12">
    <source>
        <dbReference type="SAM" id="MobiDB-lite"/>
    </source>
</evidence>
<comment type="subcellular location">
    <subcellularLocation>
        <location evidence="1">Nucleus</location>
    </subcellularLocation>
</comment>
<dbReference type="InterPro" id="IPR041070">
    <property type="entry name" value="JHD"/>
</dbReference>
<feature type="domain" description="JmjC" evidence="13">
    <location>
        <begin position="409"/>
        <end position="555"/>
    </location>
</feature>
<keyword evidence="11" id="KW-0539">Nucleus</keyword>
<feature type="region of interest" description="Disordered" evidence="12">
    <location>
        <begin position="1"/>
        <end position="59"/>
    </location>
</feature>
<evidence type="ECO:0000259" key="13">
    <source>
        <dbReference type="PROSITE" id="PS51184"/>
    </source>
</evidence>
<dbReference type="InterPro" id="IPR019786">
    <property type="entry name" value="Zinc_finger_PHD-type_CS"/>
</dbReference>
<dbReference type="InterPro" id="IPR011011">
    <property type="entry name" value="Znf_FYVE_PHD"/>
</dbReference>
<dbReference type="eggNOG" id="KOG1633">
    <property type="taxonomic scope" value="Eukaryota"/>
</dbReference>
<evidence type="ECO:0000256" key="3">
    <source>
        <dbReference type="ARBA" id="ARBA00022771"/>
    </source>
</evidence>
<evidence type="ECO:0000256" key="2">
    <source>
        <dbReference type="ARBA" id="ARBA00022723"/>
    </source>
</evidence>
<dbReference type="GO" id="GO:0006325">
    <property type="term" value="P:chromatin organization"/>
    <property type="evidence" value="ECO:0007669"/>
    <property type="project" value="UniProtKB-KW"/>
</dbReference>
<dbReference type="GO" id="GO:0008270">
    <property type="term" value="F:zinc ion binding"/>
    <property type="evidence" value="ECO:0007669"/>
    <property type="project" value="UniProtKB-KW"/>
</dbReference>
<keyword evidence="15" id="KW-1185">Reference proteome</keyword>
<organism evidence="15">
    <name type="scientific">Caenorhabditis remanei</name>
    <name type="common">Caenorhabditis vulgaris</name>
    <dbReference type="NCBI Taxonomy" id="31234"/>
    <lineage>
        <taxon>Eukaryota</taxon>
        <taxon>Metazoa</taxon>
        <taxon>Ecdysozoa</taxon>
        <taxon>Nematoda</taxon>
        <taxon>Chromadorea</taxon>
        <taxon>Rhabditida</taxon>
        <taxon>Rhabditina</taxon>
        <taxon>Rhabditomorpha</taxon>
        <taxon>Rhabditoidea</taxon>
        <taxon>Rhabditidae</taxon>
        <taxon>Peloderinae</taxon>
        <taxon>Caenorhabditis</taxon>
    </lineage>
</organism>